<dbReference type="GO" id="GO:0016705">
    <property type="term" value="F:oxidoreductase activity, acting on paired donors, with incorporation or reduction of molecular oxygen"/>
    <property type="evidence" value="ECO:0007669"/>
    <property type="project" value="InterPro"/>
</dbReference>
<evidence type="ECO:0000256" key="1">
    <source>
        <dbReference type="ARBA" id="ARBA00010617"/>
    </source>
</evidence>
<dbReference type="PRINTS" id="PR00463">
    <property type="entry name" value="EP450I"/>
</dbReference>
<dbReference type="EMBL" id="KQ964859">
    <property type="protein sequence ID" value="KXN65547.1"/>
    <property type="molecule type" value="Genomic_DNA"/>
</dbReference>
<dbReference type="InterPro" id="IPR002401">
    <property type="entry name" value="Cyt_P450_E_grp-I"/>
</dbReference>
<dbReference type="Proteomes" id="UP000070444">
    <property type="component" value="Unassembled WGS sequence"/>
</dbReference>
<dbReference type="GO" id="GO:0020037">
    <property type="term" value="F:heme binding"/>
    <property type="evidence" value="ECO:0007669"/>
    <property type="project" value="InterPro"/>
</dbReference>
<reference evidence="3 4" key="1">
    <citation type="journal article" date="2015" name="Genome Biol. Evol.">
        <title>Phylogenomic analyses indicate that early fungi evolved digesting cell walls of algal ancestors of land plants.</title>
        <authorList>
            <person name="Chang Y."/>
            <person name="Wang S."/>
            <person name="Sekimoto S."/>
            <person name="Aerts A.L."/>
            <person name="Choi C."/>
            <person name="Clum A."/>
            <person name="LaButti K.M."/>
            <person name="Lindquist E.A."/>
            <person name="Yee Ngan C."/>
            <person name="Ohm R.A."/>
            <person name="Salamov A.A."/>
            <person name="Grigoriev I.V."/>
            <person name="Spatafora J.W."/>
            <person name="Berbee M.L."/>
        </authorList>
    </citation>
    <scope>NUCLEOTIDE SEQUENCE [LARGE SCALE GENOMIC DNA]</scope>
    <source>
        <strain evidence="3 4">NRRL 28638</strain>
    </source>
</reference>
<dbReference type="PANTHER" id="PTHR24291">
    <property type="entry name" value="CYTOCHROME P450 FAMILY 4"/>
    <property type="match status" value="1"/>
</dbReference>
<keyword evidence="2" id="KW-0408">Iron</keyword>
<proteinExistence type="inferred from homology"/>
<dbReference type="STRING" id="796925.A0A137NS30"/>
<gene>
    <name evidence="3" type="ORF">CONCODRAFT_12835</name>
</gene>
<protein>
    <submittedName>
        <fullName evidence="3">Cytochrome P450</fullName>
    </submittedName>
</protein>
<keyword evidence="4" id="KW-1185">Reference proteome</keyword>
<sequence>MDYPKNVQIPTNDQLKKMPFMDIVNKESMRIMTTSSEIQRLSYFDHTLSNGMTIPKNTPIFLHLWGVHHNPSAFPNPFEFNPNRFEDISNQESKNWQPFISGNRACIGSTFSLMEQRVTLAMLLQKFEFSISSDNPDYHKLRIGSLGIVRPKDLSIRVEIVKVPPELKNIPAVPLFTFFRLLLDKRCFRDKIDHYLQSYFNEFGVIRVFTHLGRMDCVYR</sequence>
<keyword evidence="2" id="KW-0479">Metal-binding</keyword>
<dbReference type="Pfam" id="PF00067">
    <property type="entry name" value="p450"/>
    <property type="match status" value="1"/>
</dbReference>
<evidence type="ECO:0000313" key="4">
    <source>
        <dbReference type="Proteomes" id="UP000070444"/>
    </source>
</evidence>
<dbReference type="InterPro" id="IPR036396">
    <property type="entry name" value="Cyt_P450_sf"/>
</dbReference>
<evidence type="ECO:0000313" key="3">
    <source>
        <dbReference type="EMBL" id="KXN65547.1"/>
    </source>
</evidence>
<dbReference type="GO" id="GO:0004497">
    <property type="term" value="F:monooxygenase activity"/>
    <property type="evidence" value="ECO:0007669"/>
    <property type="project" value="InterPro"/>
</dbReference>
<comment type="similarity">
    <text evidence="1">Belongs to the cytochrome P450 family.</text>
</comment>
<keyword evidence="2" id="KW-0349">Heme</keyword>
<organism evidence="3 4">
    <name type="scientific">Conidiobolus coronatus (strain ATCC 28846 / CBS 209.66 / NRRL 28638)</name>
    <name type="common">Delacroixia coronata</name>
    <dbReference type="NCBI Taxonomy" id="796925"/>
    <lineage>
        <taxon>Eukaryota</taxon>
        <taxon>Fungi</taxon>
        <taxon>Fungi incertae sedis</taxon>
        <taxon>Zoopagomycota</taxon>
        <taxon>Entomophthoromycotina</taxon>
        <taxon>Entomophthoromycetes</taxon>
        <taxon>Entomophthorales</taxon>
        <taxon>Ancylistaceae</taxon>
        <taxon>Conidiobolus</taxon>
    </lineage>
</organism>
<dbReference type="SUPFAM" id="SSF48264">
    <property type="entry name" value="Cytochrome P450"/>
    <property type="match status" value="1"/>
</dbReference>
<dbReference type="AlphaFoldDB" id="A0A137NS30"/>
<name>A0A137NS30_CONC2</name>
<evidence type="ECO:0000256" key="2">
    <source>
        <dbReference type="PIRSR" id="PIRSR602401-1"/>
    </source>
</evidence>
<dbReference type="Gene3D" id="1.10.630.10">
    <property type="entry name" value="Cytochrome P450"/>
    <property type="match status" value="1"/>
</dbReference>
<dbReference type="InterPro" id="IPR001128">
    <property type="entry name" value="Cyt_P450"/>
</dbReference>
<dbReference type="CDD" id="cd00302">
    <property type="entry name" value="cytochrome_P450"/>
    <property type="match status" value="1"/>
</dbReference>
<dbReference type="PANTHER" id="PTHR24291:SF201">
    <property type="entry name" value="CYTOCHROME P450, FAMILY 4, SUBFAMILY B, POLYPEPTIDE 7"/>
    <property type="match status" value="1"/>
</dbReference>
<accession>A0A137NS30</accession>
<feature type="binding site" description="axial binding residue" evidence="2">
    <location>
        <position position="106"/>
    </location>
    <ligand>
        <name>heme</name>
        <dbReference type="ChEBI" id="CHEBI:30413"/>
    </ligand>
    <ligandPart>
        <name>Fe</name>
        <dbReference type="ChEBI" id="CHEBI:18248"/>
    </ligandPart>
</feature>
<dbReference type="OrthoDB" id="1470350at2759"/>
<comment type="cofactor">
    <cofactor evidence="2">
        <name>heme</name>
        <dbReference type="ChEBI" id="CHEBI:30413"/>
    </cofactor>
</comment>
<dbReference type="GO" id="GO:0005506">
    <property type="term" value="F:iron ion binding"/>
    <property type="evidence" value="ECO:0007669"/>
    <property type="project" value="InterPro"/>
</dbReference>
<dbReference type="InterPro" id="IPR050196">
    <property type="entry name" value="Cytochrome_P450_Monoox"/>
</dbReference>